<sequence>GVCACVCVCRCVCGGTGRRSGVQLIPQDGGSLGPGGHRLSLPQNLSTSPRTPPLSSSTTAGWYTNGLGNNICKEKPFHRFKVIHKSLICTFAVGDPNSTICKTLLLSIFIMASCMYRHVGAGLCLSPSLSREQPPWPTWWECGPWQEELLYLLKLDSPPTSSQLLPSCRWD</sequence>
<keyword evidence="2" id="KW-1185">Reference proteome</keyword>
<proteinExistence type="predicted"/>
<dbReference type="EMBL" id="CASHTH010001506">
    <property type="protein sequence ID" value="CAI8016188.1"/>
    <property type="molecule type" value="Genomic_DNA"/>
</dbReference>
<evidence type="ECO:0000313" key="1">
    <source>
        <dbReference type="EMBL" id="CAI8016188.1"/>
    </source>
</evidence>
<name>A0AA35RST5_GEOBA</name>
<dbReference type="Proteomes" id="UP001174909">
    <property type="component" value="Unassembled WGS sequence"/>
</dbReference>
<feature type="non-terminal residue" evidence="1">
    <location>
        <position position="171"/>
    </location>
</feature>
<organism evidence="1 2">
    <name type="scientific">Geodia barretti</name>
    <name type="common">Barrett's horny sponge</name>
    <dbReference type="NCBI Taxonomy" id="519541"/>
    <lineage>
        <taxon>Eukaryota</taxon>
        <taxon>Metazoa</taxon>
        <taxon>Porifera</taxon>
        <taxon>Demospongiae</taxon>
        <taxon>Heteroscleromorpha</taxon>
        <taxon>Tetractinellida</taxon>
        <taxon>Astrophorina</taxon>
        <taxon>Geodiidae</taxon>
        <taxon>Geodia</taxon>
    </lineage>
</organism>
<gene>
    <name evidence="1" type="ORF">GBAR_LOCUS9950</name>
</gene>
<dbReference type="AlphaFoldDB" id="A0AA35RST5"/>
<reference evidence="1" key="1">
    <citation type="submission" date="2023-03" db="EMBL/GenBank/DDBJ databases">
        <authorList>
            <person name="Steffen K."/>
            <person name="Cardenas P."/>
        </authorList>
    </citation>
    <scope>NUCLEOTIDE SEQUENCE</scope>
</reference>
<accession>A0AA35RST5</accession>
<comment type="caution">
    <text evidence="1">The sequence shown here is derived from an EMBL/GenBank/DDBJ whole genome shotgun (WGS) entry which is preliminary data.</text>
</comment>
<protein>
    <submittedName>
        <fullName evidence="1">Uncharacterized protein</fullName>
    </submittedName>
</protein>
<evidence type="ECO:0000313" key="2">
    <source>
        <dbReference type="Proteomes" id="UP001174909"/>
    </source>
</evidence>